<dbReference type="PANTHER" id="PTHR31634:SF2">
    <property type="entry name" value="BLOC-1-RELATED COMPLEX SUBUNIT 5"/>
    <property type="match status" value="1"/>
</dbReference>
<protein>
    <recommendedName>
        <fullName evidence="3">BLOC-1-related complex subunit 5</fullName>
    </recommendedName>
</protein>
<evidence type="ECO:0000256" key="7">
    <source>
        <dbReference type="SAM" id="MobiDB-lite"/>
    </source>
</evidence>
<evidence type="ECO:0000256" key="1">
    <source>
        <dbReference type="ARBA" id="ARBA00004122"/>
    </source>
</evidence>
<dbReference type="GO" id="GO:1903744">
    <property type="term" value="P:positive regulation of anterograde synaptic vesicle transport"/>
    <property type="evidence" value="ECO:0007669"/>
    <property type="project" value="TreeGrafter"/>
</dbReference>
<evidence type="ECO:0000313" key="9">
    <source>
        <dbReference type="WBParaSite" id="Csp11.Scaffold629.g11359.t2"/>
    </source>
</evidence>
<feature type="region of interest" description="Disordered" evidence="7">
    <location>
        <begin position="224"/>
        <end position="253"/>
    </location>
</feature>
<organism evidence="8 9">
    <name type="scientific">Caenorhabditis tropicalis</name>
    <dbReference type="NCBI Taxonomy" id="1561998"/>
    <lineage>
        <taxon>Eukaryota</taxon>
        <taxon>Metazoa</taxon>
        <taxon>Ecdysozoa</taxon>
        <taxon>Nematoda</taxon>
        <taxon>Chromadorea</taxon>
        <taxon>Rhabditida</taxon>
        <taxon>Rhabditina</taxon>
        <taxon>Rhabditomorpha</taxon>
        <taxon>Rhabditoidea</taxon>
        <taxon>Rhabditidae</taxon>
        <taxon>Peloderinae</taxon>
        <taxon>Caenorhabditis</taxon>
    </lineage>
</organism>
<reference evidence="9" key="1">
    <citation type="submission" date="2016-11" db="UniProtKB">
        <authorList>
            <consortium name="WormBaseParasite"/>
        </authorList>
    </citation>
    <scope>IDENTIFICATION</scope>
</reference>
<dbReference type="Pfam" id="PF10158">
    <property type="entry name" value="LOH1CR12"/>
    <property type="match status" value="1"/>
</dbReference>
<dbReference type="GO" id="GO:0098574">
    <property type="term" value="C:cytoplasmic side of lysosomal membrane"/>
    <property type="evidence" value="ECO:0007669"/>
    <property type="project" value="TreeGrafter"/>
</dbReference>
<dbReference type="STRING" id="1561998.A0A1I7TSL7"/>
<keyword evidence="8" id="KW-1185">Reference proteome</keyword>
<feature type="compositionally biased region" description="Low complexity" evidence="7">
    <location>
        <begin position="229"/>
        <end position="242"/>
    </location>
</feature>
<keyword evidence="4" id="KW-0472">Membrane</keyword>
<feature type="region of interest" description="Disordered" evidence="7">
    <location>
        <begin position="32"/>
        <end position="55"/>
    </location>
</feature>
<evidence type="ECO:0000256" key="3">
    <source>
        <dbReference type="ARBA" id="ARBA00022300"/>
    </source>
</evidence>
<comment type="subcellular location">
    <subcellularLocation>
        <location evidence="1">Lysosome membrane</location>
        <topology evidence="1">Lipid-anchor</topology>
        <orientation evidence="1">Cytoplasmic side</orientation>
    </subcellularLocation>
</comment>
<evidence type="ECO:0000313" key="8">
    <source>
        <dbReference type="Proteomes" id="UP000095282"/>
    </source>
</evidence>
<dbReference type="GO" id="GO:0032418">
    <property type="term" value="P:lysosome localization"/>
    <property type="evidence" value="ECO:0007669"/>
    <property type="project" value="InterPro"/>
</dbReference>
<evidence type="ECO:0000256" key="5">
    <source>
        <dbReference type="ARBA" id="ARBA00023228"/>
    </source>
</evidence>
<keyword evidence="6" id="KW-0449">Lipoprotein</keyword>
<dbReference type="Proteomes" id="UP000095282">
    <property type="component" value="Unplaced"/>
</dbReference>
<name>A0A1I7TSL7_9PELO</name>
<comment type="similarity">
    <text evidence="2">Belongs to the BORCS5 family.</text>
</comment>
<evidence type="ECO:0000256" key="4">
    <source>
        <dbReference type="ARBA" id="ARBA00023136"/>
    </source>
</evidence>
<dbReference type="AlphaFoldDB" id="A0A1I7TSL7"/>
<dbReference type="InterPro" id="IPR018780">
    <property type="entry name" value="TBORCS5"/>
</dbReference>
<sequence>MSFVPSEVRLDHTFLNWDKEWIFQRLPKMGNEQSASGATTSNPANQQSSFSFLTRSSTKRSKGIVTVKDGNILQEKLEDDEIYKRFSEIPRFLPVIPAVIGKRDPQSNQVASYTHQKISSRPFSHLATRLQEHFAVNAKAVAADQAKIPATCKSVEAKMIRLVEETKAHKAQHDAFVAALSGLNKLHEEICRIQIVLEDIVPMVETLNEILTPDERLPQLNLGSVLDRSPIPSSDSSVQSTPRHNAHPISDEQIEPIEEIHVVDLANK</sequence>
<evidence type="ECO:0000256" key="6">
    <source>
        <dbReference type="ARBA" id="ARBA00023288"/>
    </source>
</evidence>
<accession>A0A1I7TSL7</accession>
<dbReference type="GO" id="GO:0072384">
    <property type="term" value="P:organelle transport along microtubule"/>
    <property type="evidence" value="ECO:0007669"/>
    <property type="project" value="TreeGrafter"/>
</dbReference>
<dbReference type="GO" id="GO:0099078">
    <property type="term" value="C:BORC complex"/>
    <property type="evidence" value="ECO:0007669"/>
    <property type="project" value="TreeGrafter"/>
</dbReference>
<keyword evidence="5" id="KW-0458">Lysosome</keyword>
<dbReference type="GO" id="GO:0030672">
    <property type="term" value="C:synaptic vesicle membrane"/>
    <property type="evidence" value="ECO:0007669"/>
    <property type="project" value="TreeGrafter"/>
</dbReference>
<dbReference type="PANTHER" id="PTHR31634">
    <property type="entry name" value="BLOC-1-RELATED COMPLEX SUBUNIT 5"/>
    <property type="match status" value="1"/>
</dbReference>
<dbReference type="WBParaSite" id="Csp11.Scaffold629.g11359.t2">
    <property type="protein sequence ID" value="Csp11.Scaffold629.g11359.t2"/>
    <property type="gene ID" value="Csp11.Scaffold629.g11359"/>
</dbReference>
<evidence type="ECO:0000256" key="2">
    <source>
        <dbReference type="ARBA" id="ARBA00010235"/>
    </source>
</evidence>
<proteinExistence type="inferred from homology"/>
<dbReference type="CDD" id="cd22789">
    <property type="entry name" value="BORCS5-like"/>
    <property type="match status" value="1"/>
</dbReference>
<dbReference type="eggNOG" id="KOG4515">
    <property type="taxonomic scope" value="Eukaryota"/>
</dbReference>